<dbReference type="InterPro" id="IPR003719">
    <property type="entry name" value="Phenazine_PhzF-like"/>
</dbReference>
<dbReference type="SUPFAM" id="SSF54506">
    <property type="entry name" value="Diaminopimelate epimerase-like"/>
    <property type="match status" value="1"/>
</dbReference>
<evidence type="ECO:0000256" key="1">
    <source>
        <dbReference type="ARBA" id="ARBA00008270"/>
    </source>
</evidence>
<reference evidence="3 4" key="1">
    <citation type="submission" date="2019-01" db="EMBL/GenBank/DDBJ databases">
        <authorList>
            <person name="Chen W.-M."/>
        </authorList>
    </citation>
    <scope>NUCLEOTIDE SEQUENCE [LARGE SCALE GENOMIC DNA]</scope>
    <source>
        <strain evidence="3 4">FSY-9</strain>
    </source>
</reference>
<evidence type="ECO:0000256" key="2">
    <source>
        <dbReference type="PIRSR" id="PIRSR016184-1"/>
    </source>
</evidence>
<dbReference type="NCBIfam" id="TIGR00654">
    <property type="entry name" value="PhzF_family"/>
    <property type="match status" value="1"/>
</dbReference>
<gene>
    <name evidence="3" type="ORF">EOE18_00010</name>
</gene>
<accession>A0A437NC46</accession>
<dbReference type="Pfam" id="PF02567">
    <property type="entry name" value="PhzC-PhzF"/>
    <property type="match status" value="1"/>
</dbReference>
<evidence type="ECO:0000313" key="3">
    <source>
        <dbReference type="EMBL" id="RVU07521.1"/>
    </source>
</evidence>
<sequence length="276" mass="28951">MKIDLVDVFVNGALSGNPLAVVHGGRDLSDEQMQALTRWLGFSETTFLLPPTQGGADYRVRIFYPAGELPFAGHPTLGTAFAWLAAGGVPAGPVVVQQCGVGLVPVRVAGDRLAFRAPDLLRSGPLTEEELAPALAAMGLPREAVVEALWADNGPGWKLLRLSSAEAVLAVEPEVRQPLGTNIGLIGPSQEQGVDWEVRTFFTNPLGLLAEDPVTGSLNAGAAQALFAQGLAQGSYVAAQGRRTGADGRVYVEQDELGVWIGGAVRMVAQHAALEI</sequence>
<feature type="active site" evidence="2">
    <location>
        <position position="44"/>
    </location>
</feature>
<keyword evidence="4" id="KW-1185">Reference proteome</keyword>
<dbReference type="AlphaFoldDB" id="A0A437NC46"/>
<dbReference type="GO" id="GO:0016853">
    <property type="term" value="F:isomerase activity"/>
    <property type="evidence" value="ECO:0007669"/>
    <property type="project" value="TreeGrafter"/>
</dbReference>
<dbReference type="PANTHER" id="PTHR13774:SF32">
    <property type="entry name" value="ANTISENSE-ENHANCING SEQUENCE 1"/>
    <property type="match status" value="1"/>
</dbReference>
<dbReference type="Proteomes" id="UP000282837">
    <property type="component" value="Unassembled WGS sequence"/>
</dbReference>
<evidence type="ECO:0000313" key="4">
    <source>
        <dbReference type="Proteomes" id="UP000282837"/>
    </source>
</evidence>
<dbReference type="PANTHER" id="PTHR13774">
    <property type="entry name" value="PHENAZINE BIOSYNTHESIS PROTEIN"/>
    <property type="match status" value="1"/>
</dbReference>
<dbReference type="PIRSF" id="PIRSF016184">
    <property type="entry name" value="PhzC_PhzF"/>
    <property type="match status" value="1"/>
</dbReference>
<organism evidence="3 4">
    <name type="scientific">Novosphingobium umbonatum</name>
    <dbReference type="NCBI Taxonomy" id="1908524"/>
    <lineage>
        <taxon>Bacteria</taxon>
        <taxon>Pseudomonadati</taxon>
        <taxon>Pseudomonadota</taxon>
        <taxon>Alphaproteobacteria</taxon>
        <taxon>Sphingomonadales</taxon>
        <taxon>Sphingomonadaceae</taxon>
        <taxon>Novosphingobium</taxon>
    </lineage>
</organism>
<name>A0A437NC46_9SPHN</name>
<comment type="caution">
    <text evidence="3">The sequence shown here is derived from an EMBL/GenBank/DDBJ whole genome shotgun (WGS) entry which is preliminary data.</text>
</comment>
<dbReference type="EMBL" id="SACO01000001">
    <property type="protein sequence ID" value="RVU07521.1"/>
    <property type="molecule type" value="Genomic_DNA"/>
</dbReference>
<protein>
    <submittedName>
        <fullName evidence="3">PhzF family phenazine biosynthesis protein</fullName>
    </submittedName>
</protein>
<dbReference type="OrthoDB" id="9788221at2"/>
<dbReference type="Gene3D" id="3.10.310.10">
    <property type="entry name" value="Diaminopimelate Epimerase, Chain A, domain 1"/>
    <property type="match status" value="2"/>
</dbReference>
<comment type="similarity">
    <text evidence="1">Belongs to the PhzF family.</text>
</comment>
<proteinExistence type="inferred from homology"/>
<dbReference type="GO" id="GO:0005737">
    <property type="term" value="C:cytoplasm"/>
    <property type="evidence" value="ECO:0007669"/>
    <property type="project" value="TreeGrafter"/>
</dbReference>
<dbReference type="RefSeq" id="WP_127704973.1">
    <property type="nucleotide sequence ID" value="NZ_SACO01000001.1"/>
</dbReference>